<dbReference type="OrthoDB" id="9794834at2"/>
<evidence type="ECO:0000313" key="2">
    <source>
        <dbReference type="EMBL" id="RNF52953.1"/>
    </source>
</evidence>
<dbReference type="PANTHER" id="PTHR43236">
    <property type="entry name" value="ANTITOXIN HIGA1"/>
    <property type="match status" value="1"/>
</dbReference>
<evidence type="ECO:0000259" key="1">
    <source>
        <dbReference type="Pfam" id="PF06114"/>
    </source>
</evidence>
<comment type="caution">
    <text evidence="2">The sequence shown here is derived from an EMBL/GenBank/DDBJ whole genome shotgun (WGS) entry which is preliminary data.</text>
</comment>
<proteinExistence type="predicted"/>
<evidence type="ECO:0000313" key="3">
    <source>
        <dbReference type="Proteomes" id="UP000280507"/>
    </source>
</evidence>
<keyword evidence="3" id="KW-1185">Reference proteome</keyword>
<feature type="domain" description="IrrE N-terminal-like" evidence="1">
    <location>
        <begin position="23"/>
        <end position="160"/>
    </location>
</feature>
<dbReference type="InterPro" id="IPR052345">
    <property type="entry name" value="Rad_response_metalloprotease"/>
</dbReference>
<gene>
    <name evidence="2" type="ORF">EBI00_02305</name>
</gene>
<name>A0A3M8QA64_9GAMM</name>
<protein>
    <submittedName>
        <fullName evidence="2">ImmA/IrrE family metallo-endopeptidase</fullName>
    </submittedName>
</protein>
<organism evidence="2 3">
    <name type="scientific">Marinomonas hwangdonensis</name>
    <dbReference type="NCBI Taxonomy" id="1053647"/>
    <lineage>
        <taxon>Bacteria</taxon>
        <taxon>Pseudomonadati</taxon>
        <taxon>Pseudomonadota</taxon>
        <taxon>Gammaproteobacteria</taxon>
        <taxon>Oceanospirillales</taxon>
        <taxon>Oceanospirillaceae</taxon>
        <taxon>Marinomonas</taxon>
    </lineage>
</organism>
<dbReference type="Gene3D" id="1.10.10.2910">
    <property type="match status" value="1"/>
</dbReference>
<reference evidence="2 3" key="1">
    <citation type="journal article" date="2012" name="Int. J. Syst. Evol. Microbiol.">
        <title>Marinomonas hwangdonensis sp. nov., isolated from seawater.</title>
        <authorList>
            <person name="Jung Y.T."/>
            <person name="Oh T.K."/>
            <person name="Yoon J.H."/>
        </authorList>
    </citation>
    <scope>NUCLEOTIDE SEQUENCE [LARGE SCALE GENOMIC DNA]</scope>
    <source>
        <strain evidence="2 3">HDW-15</strain>
    </source>
</reference>
<accession>A0A3M8QA64</accession>
<dbReference type="PANTHER" id="PTHR43236:SF2">
    <property type="entry name" value="BLL0069 PROTEIN"/>
    <property type="match status" value="1"/>
</dbReference>
<dbReference type="Proteomes" id="UP000280507">
    <property type="component" value="Unassembled WGS sequence"/>
</dbReference>
<dbReference type="AlphaFoldDB" id="A0A3M8QA64"/>
<dbReference type="Pfam" id="PF06114">
    <property type="entry name" value="Peptidase_M78"/>
    <property type="match status" value="1"/>
</dbReference>
<dbReference type="InterPro" id="IPR010359">
    <property type="entry name" value="IrrE_HExxH"/>
</dbReference>
<dbReference type="EMBL" id="RIZG01000001">
    <property type="protein sequence ID" value="RNF52953.1"/>
    <property type="molecule type" value="Genomic_DNA"/>
</dbReference>
<sequence length="166" mass="19079">MKNSFEIVNEAMLSQPVDLDQLCSDLGIKLSRKRLPENMSGKIERKEENKFEITVNKKHGEYRQRFTIAHEIGHFILHRHLMGTGITDSIAYRTSDCENKNSNIKDSHEVEANRFAAALLLPKDQVIEKYNNLTGSVSYKISELASYFEVSTTAMNIRLKTFRLIN</sequence>
<dbReference type="RefSeq" id="WP_123094294.1">
    <property type="nucleotide sequence ID" value="NZ_RIZG01000001.1"/>
</dbReference>